<evidence type="ECO:0000256" key="1">
    <source>
        <dbReference type="ARBA" id="ARBA00007169"/>
    </source>
</evidence>
<sequence>MNAPTIDTRKWMPYPPIGGAATTLYCLPHAGAGASTYLPWRKLLHPDIDVVPLQPPGREMRMRDEPFEHLTPLLDDLLAAMEGAWRAPFVLFGHSLGALIAYELARRLSAGAGPRPARLIVSGRRGPQHPSRLPWIRFASDEMLLDIVRMLGGTPAEVLADEQMRESVLTLTRADLGVDQTYVYRPDPPLDIPITVLSGSADPHVNATELEQWHECGSAGVDIRMVPGGHFFPISHRDAALRHVRDCVVGSP</sequence>
<dbReference type="SUPFAM" id="SSF53474">
    <property type="entry name" value="alpha/beta-Hydrolases"/>
    <property type="match status" value="1"/>
</dbReference>
<comment type="similarity">
    <text evidence="1">Belongs to the thioesterase family.</text>
</comment>
<dbReference type="Gene3D" id="3.40.50.1820">
    <property type="entry name" value="alpha/beta hydrolase"/>
    <property type="match status" value="1"/>
</dbReference>
<dbReference type="InterPro" id="IPR001031">
    <property type="entry name" value="Thioesterase"/>
</dbReference>
<dbReference type="InterPro" id="IPR029058">
    <property type="entry name" value="AB_hydrolase_fold"/>
</dbReference>
<gene>
    <name evidence="5" type="ORF">NN4_07480</name>
</gene>
<organism evidence="5 6">
    <name type="scientific">Nocardia ninae NBRC 108245</name>
    <dbReference type="NCBI Taxonomy" id="1210091"/>
    <lineage>
        <taxon>Bacteria</taxon>
        <taxon>Bacillati</taxon>
        <taxon>Actinomycetota</taxon>
        <taxon>Actinomycetes</taxon>
        <taxon>Mycobacteriales</taxon>
        <taxon>Nocardiaceae</taxon>
        <taxon>Nocardia</taxon>
    </lineage>
</organism>
<dbReference type="AlphaFoldDB" id="A0A511M6J5"/>
<comment type="caution">
    <text evidence="5">The sequence shown here is derived from an EMBL/GenBank/DDBJ whole genome shotgun (WGS) entry which is preliminary data.</text>
</comment>
<dbReference type="GO" id="GO:0008610">
    <property type="term" value="P:lipid biosynthetic process"/>
    <property type="evidence" value="ECO:0007669"/>
    <property type="project" value="TreeGrafter"/>
</dbReference>
<evidence type="ECO:0000313" key="5">
    <source>
        <dbReference type="EMBL" id="GEM36229.1"/>
    </source>
</evidence>
<name>A0A511M6J5_9NOCA</name>
<dbReference type="Pfam" id="PF00975">
    <property type="entry name" value="Thioesterase"/>
    <property type="match status" value="1"/>
</dbReference>
<proteinExistence type="inferred from homology"/>
<dbReference type="Proteomes" id="UP000321424">
    <property type="component" value="Unassembled WGS sequence"/>
</dbReference>
<accession>A0A511M6J5</accession>
<comment type="catalytic activity">
    <reaction evidence="3">
        <text>a fatty acyl-CoA + H2O = a fatty acid + CoA + H(+)</text>
        <dbReference type="Rhea" id="RHEA:16781"/>
        <dbReference type="ChEBI" id="CHEBI:15377"/>
        <dbReference type="ChEBI" id="CHEBI:15378"/>
        <dbReference type="ChEBI" id="CHEBI:28868"/>
        <dbReference type="ChEBI" id="CHEBI:57287"/>
        <dbReference type="ChEBI" id="CHEBI:77636"/>
    </reaction>
</comment>
<evidence type="ECO:0000313" key="6">
    <source>
        <dbReference type="Proteomes" id="UP000321424"/>
    </source>
</evidence>
<feature type="domain" description="Thioesterase" evidence="4">
    <location>
        <begin position="23"/>
        <end position="246"/>
    </location>
</feature>
<dbReference type="InterPro" id="IPR012223">
    <property type="entry name" value="TEII"/>
</dbReference>
<reference evidence="5 6" key="1">
    <citation type="submission" date="2019-07" db="EMBL/GenBank/DDBJ databases">
        <title>Whole genome shotgun sequence of Nocardia ninae NBRC 108245.</title>
        <authorList>
            <person name="Hosoyama A."/>
            <person name="Uohara A."/>
            <person name="Ohji S."/>
            <person name="Ichikawa N."/>
        </authorList>
    </citation>
    <scope>NUCLEOTIDE SEQUENCE [LARGE SCALE GENOMIC DNA]</scope>
    <source>
        <strain evidence="5 6">NBRC 108245</strain>
    </source>
</reference>
<evidence type="ECO:0000256" key="2">
    <source>
        <dbReference type="ARBA" id="ARBA00015007"/>
    </source>
</evidence>
<evidence type="ECO:0000259" key="4">
    <source>
        <dbReference type="Pfam" id="PF00975"/>
    </source>
</evidence>
<dbReference type="EMBL" id="BJXA01000002">
    <property type="protein sequence ID" value="GEM36229.1"/>
    <property type="molecule type" value="Genomic_DNA"/>
</dbReference>
<dbReference type="PANTHER" id="PTHR11487">
    <property type="entry name" value="THIOESTERASE"/>
    <property type="match status" value="1"/>
</dbReference>
<dbReference type="RefSeq" id="WP_147128524.1">
    <property type="nucleotide sequence ID" value="NZ_BJXA01000002.1"/>
</dbReference>
<dbReference type="OrthoDB" id="8480037at2"/>
<dbReference type="PANTHER" id="PTHR11487:SF0">
    <property type="entry name" value="S-ACYL FATTY ACID SYNTHASE THIOESTERASE, MEDIUM CHAIN"/>
    <property type="match status" value="1"/>
</dbReference>
<keyword evidence="6" id="KW-1185">Reference proteome</keyword>
<evidence type="ECO:0000256" key="3">
    <source>
        <dbReference type="ARBA" id="ARBA00024293"/>
    </source>
</evidence>
<protein>
    <recommendedName>
        <fullName evidence="2">Thioesterase TesA</fullName>
    </recommendedName>
</protein>